<dbReference type="PANTHER" id="PTHR30404">
    <property type="entry name" value="N-ACETYLMURAMOYL-L-ALANINE AMIDASE"/>
    <property type="match status" value="1"/>
</dbReference>
<evidence type="ECO:0000313" key="6">
    <source>
        <dbReference type="Proteomes" id="UP000233387"/>
    </source>
</evidence>
<dbReference type="EMBL" id="NKXO01000038">
    <property type="protein sequence ID" value="PKQ67077.1"/>
    <property type="molecule type" value="Genomic_DNA"/>
</dbReference>
<evidence type="ECO:0000256" key="2">
    <source>
        <dbReference type="ARBA" id="ARBA00011901"/>
    </source>
</evidence>
<accession>A0A2N3I9U7</accession>
<dbReference type="Pfam" id="PF01520">
    <property type="entry name" value="Amidase_3"/>
    <property type="match status" value="1"/>
</dbReference>
<dbReference type="InterPro" id="IPR002508">
    <property type="entry name" value="MurNAc-LAA_cat"/>
</dbReference>
<dbReference type="RefSeq" id="WP_101359446.1">
    <property type="nucleotide sequence ID" value="NZ_NKXO01000038.1"/>
</dbReference>
<dbReference type="InterPro" id="IPR050695">
    <property type="entry name" value="N-acetylmuramoyl_amidase_3"/>
</dbReference>
<dbReference type="GO" id="GO:0009253">
    <property type="term" value="P:peptidoglycan catabolic process"/>
    <property type="evidence" value="ECO:0007669"/>
    <property type="project" value="InterPro"/>
</dbReference>
<protein>
    <recommendedName>
        <fullName evidence="2">N-acetylmuramoyl-L-alanine amidase</fullName>
        <ecNumber evidence="2">3.5.1.28</ecNumber>
    </recommendedName>
</protein>
<keyword evidence="3" id="KW-0378">Hydrolase</keyword>
<keyword evidence="6" id="KW-1185">Reference proteome</keyword>
<gene>
    <name evidence="5" type="ORF">Rain11_2182</name>
</gene>
<dbReference type="GO" id="GO:0008745">
    <property type="term" value="F:N-acetylmuramoyl-L-alanine amidase activity"/>
    <property type="evidence" value="ECO:0007669"/>
    <property type="project" value="UniProtKB-EC"/>
</dbReference>
<evidence type="ECO:0000256" key="1">
    <source>
        <dbReference type="ARBA" id="ARBA00001561"/>
    </source>
</evidence>
<dbReference type="PANTHER" id="PTHR30404:SF0">
    <property type="entry name" value="N-ACETYLMURAMOYL-L-ALANINE AMIDASE AMIC"/>
    <property type="match status" value="1"/>
</dbReference>
<comment type="catalytic activity">
    <reaction evidence="1">
        <text>Hydrolyzes the link between N-acetylmuramoyl residues and L-amino acid residues in certain cell-wall glycopeptides.</text>
        <dbReference type="EC" id="3.5.1.28"/>
    </reaction>
</comment>
<dbReference type="OrthoDB" id="9806267at2"/>
<dbReference type="SMART" id="SM00646">
    <property type="entry name" value="Ami_3"/>
    <property type="match status" value="1"/>
</dbReference>
<proteinExistence type="predicted"/>
<dbReference type="Proteomes" id="UP000233387">
    <property type="component" value="Unassembled WGS sequence"/>
</dbReference>
<dbReference type="EC" id="3.5.1.28" evidence="2"/>
<dbReference type="Gene3D" id="3.40.630.40">
    <property type="entry name" value="Zn-dependent exopeptidases"/>
    <property type="match status" value="1"/>
</dbReference>
<organism evidence="5 6">
    <name type="scientific">Raineya orbicola</name>
    <dbReference type="NCBI Taxonomy" id="2016530"/>
    <lineage>
        <taxon>Bacteria</taxon>
        <taxon>Pseudomonadati</taxon>
        <taxon>Bacteroidota</taxon>
        <taxon>Cytophagia</taxon>
        <taxon>Cytophagales</taxon>
        <taxon>Raineyaceae</taxon>
        <taxon>Raineya</taxon>
    </lineage>
</organism>
<dbReference type="GO" id="GO:0030288">
    <property type="term" value="C:outer membrane-bounded periplasmic space"/>
    <property type="evidence" value="ECO:0007669"/>
    <property type="project" value="TreeGrafter"/>
</dbReference>
<evidence type="ECO:0000259" key="4">
    <source>
        <dbReference type="SMART" id="SM00646"/>
    </source>
</evidence>
<sequence>MGLLDFKNTLQQVKKDLLDKPKKQLLGLKENGNNTLNFKKEIKAICIDPGHGDNFNGTIDPGTSIKVGDVMFLEKDMVLPVALKLKEKLELSGYQTIITRNGDVAKKQQRFTWRLEKAAKSDLLISLHMGYFADSSLRGIQVIYFSGIITSENLADNLKYGQKSNMSDFSVEKLARQSKNSKSLAESILDSVNVLPNLQRNSLKGESHNILRNFEGIASVIVEMGVIGNADDRSVLLNDFETLANEIAIGITTFINKYKDDE</sequence>
<evidence type="ECO:0000313" key="5">
    <source>
        <dbReference type="EMBL" id="PKQ67077.1"/>
    </source>
</evidence>
<reference evidence="5 6" key="1">
    <citation type="submission" date="2017-06" db="EMBL/GenBank/DDBJ databases">
        <title>Raineya orbicola gen. nov., sp. nov. a slightly thermophilic bacterium of the phylum Bacteroidetes and the description of Raineyaceae fam. nov.</title>
        <authorList>
            <person name="Albuquerque L."/>
            <person name="Polonia A.R.M."/>
            <person name="Barroso C."/>
            <person name="Froufe H.J.C."/>
            <person name="Lage O."/>
            <person name="Lobo-Da-Cunha A."/>
            <person name="Egas C."/>
            <person name="Da Costa M.S."/>
        </authorList>
    </citation>
    <scope>NUCLEOTIDE SEQUENCE [LARGE SCALE GENOMIC DNA]</scope>
    <source>
        <strain evidence="5 6">SPSPC-11</strain>
    </source>
</reference>
<dbReference type="SUPFAM" id="SSF53187">
    <property type="entry name" value="Zn-dependent exopeptidases"/>
    <property type="match status" value="1"/>
</dbReference>
<feature type="domain" description="MurNAc-LAA" evidence="4">
    <location>
        <begin position="113"/>
        <end position="252"/>
    </location>
</feature>
<evidence type="ECO:0000256" key="3">
    <source>
        <dbReference type="ARBA" id="ARBA00022801"/>
    </source>
</evidence>
<dbReference type="AlphaFoldDB" id="A0A2N3I9U7"/>
<name>A0A2N3I9U7_9BACT</name>
<comment type="caution">
    <text evidence="5">The sequence shown here is derived from an EMBL/GenBank/DDBJ whole genome shotgun (WGS) entry which is preliminary data.</text>
</comment>
<dbReference type="CDD" id="cd02696">
    <property type="entry name" value="MurNAc-LAA"/>
    <property type="match status" value="1"/>
</dbReference>